<dbReference type="EMBL" id="JACEUX010000001">
    <property type="protein sequence ID" value="MBA5245605.1"/>
    <property type="molecule type" value="Genomic_DNA"/>
</dbReference>
<proteinExistence type="inferred from homology"/>
<evidence type="ECO:0000313" key="9">
    <source>
        <dbReference type="Proteomes" id="UP000539710"/>
    </source>
</evidence>
<evidence type="ECO:0000256" key="1">
    <source>
        <dbReference type="ARBA" id="ARBA00010923"/>
    </source>
</evidence>
<evidence type="ECO:0000256" key="2">
    <source>
        <dbReference type="ARBA" id="ARBA00022747"/>
    </source>
</evidence>
<feature type="domain" description="Type I restriction modification DNA specificity" evidence="5">
    <location>
        <begin position="14"/>
        <end position="181"/>
    </location>
</feature>
<name>A0A7D7QLB0_9FLAO</name>
<dbReference type="EMBL" id="CP059472">
    <property type="protein sequence ID" value="QMS98985.1"/>
    <property type="molecule type" value="Genomic_DNA"/>
</dbReference>
<keyword evidence="9" id="KW-1185">Reference proteome</keyword>
<dbReference type="CDD" id="cd17292">
    <property type="entry name" value="RMtype1_S_LlaA17I_TRD2-CR2_like"/>
    <property type="match status" value="1"/>
</dbReference>
<protein>
    <submittedName>
        <fullName evidence="7">Restriction endonuclease subunit S</fullName>
    </submittedName>
</protein>
<dbReference type="GO" id="GO:0009307">
    <property type="term" value="P:DNA restriction-modification system"/>
    <property type="evidence" value="ECO:0007669"/>
    <property type="project" value="UniProtKB-KW"/>
</dbReference>
<sequence length="385" mass="43927">MVKGMKQTEIGLIPEDWEVRELGEVGAVRMCKRIFQHQTVEYGEIPFFKIGTFGKEPDAFISRKLFEEFKTKFSYPKVGDILISAAGTIGRTVVYDGEERYYQDSNIVWIDNEEHIISNHLLKYVLDIVSYNTEGGTIQRLYNNILRSTKFVCPPLPEQEAIAGALSDADAWIESLEQLIAKKRMIKQGAMQELLTPKEGWEVKKLGEVFKLKQGVQCGVEKQFKNHSKGLVRFIRIVDVTQSNTEARFISDPGIEHRLNFNDLFMVRYGAPGVVGFNYEGVIANNLFRLIPKREIVNSYFKYLFDFMKPTLEEISSSSTMAALNFTTLNNVDLSFPSLIEQTRIATILSDMDADLAALEQQLHKARQIKQGMMQELLTGRVRLV</sequence>
<dbReference type="Proteomes" id="UP000515349">
    <property type="component" value="Chromosome"/>
</dbReference>
<dbReference type="CDD" id="cd17263">
    <property type="entry name" value="RMtype1_S_AbaB8300I-TRD1-CR1_like"/>
    <property type="match status" value="1"/>
</dbReference>
<dbReference type="RefSeq" id="WP_181885732.1">
    <property type="nucleotide sequence ID" value="NZ_CP059472.1"/>
</dbReference>
<gene>
    <name evidence="7" type="ORF">H1R16_02960</name>
    <name evidence="6" type="ORF">H2507_00315</name>
</gene>
<evidence type="ECO:0000259" key="5">
    <source>
        <dbReference type="Pfam" id="PF01420"/>
    </source>
</evidence>
<dbReference type="GO" id="GO:0004519">
    <property type="term" value="F:endonuclease activity"/>
    <property type="evidence" value="ECO:0007669"/>
    <property type="project" value="UniProtKB-KW"/>
</dbReference>
<feature type="coiled-coil region" evidence="4">
    <location>
        <begin position="349"/>
        <end position="376"/>
    </location>
</feature>
<evidence type="ECO:0000313" key="6">
    <source>
        <dbReference type="EMBL" id="MBA5245605.1"/>
    </source>
</evidence>
<keyword evidence="7" id="KW-0378">Hydrolase</keyword>
<dbReference type="Proteomes" id="UP000539710">
    <property type="component" value="Unassembled WGS sequence"/>
</dbReference>
<comment type="similarity">
    <text evidence="1">Belongs to the type-I restriction system S methylase family.</text>
</comment>
<reference evidence="6" key="3">
    <citation type="submission" date="2020-07" db="EMBL/GenBank/DDBJ databases">
        <authorList>
            <person name="Yang C."/>
        </authorList>
    </citation>
    <scope>NUCLEOTIDE SEQUENCE</scope>
    <source>
        <strain evidence="6">Cx-624</strain>
    </source>
</reference>
<feature type="domain" description="Type I restriction modification DNA specificity" evidence="5">
    <location>
        <begin position="199"/>
        <end position="363"/>
    </location>
</feature>
<dbReference type="KEGG" id="cbau:H1R16_02960"/>
<organism evidence="7 8">
    <name type="scientific">Marnyiella aurantia</name>
    <dbReference type="NCBI Taxonomy" id="2758037"/>
    <lineage>
        <taxon>Bacteria</taxon>
        <taxon>Pseudomonadati</taxon>
        <taxon>Bacteroidota</taxon>
        <taxon>Flavobacteriia</taxon>
        <taxon>Flavobacteriales</taxon>
        <taxon>Weeksellaceae</taxon>
        <taxon>Marnyiella</taxon>
    </lineage>
</organism>
<reference evidence="9" key="2">
    <citation type="submission" date="2020-07" db="EMBL/GenBank/DDBJ databases">
        <title>Flavobacterium sp. xlx-214.</title>
        <authorList>
            <person name="Yang C."/>
        </authorList>
    </citation>
    <scope>NUCLEOTIDE SEQUENCE [LARGE SCALE GENOMIC DNA]</scope>
    <source>
        <strain evidence="9">CX-624</strain>
    </source>
</reference>
<dbReference type="Pfam" id="PF01420">
    <property type="entry name" value="Methylase_S"/>
    <property type="match status" value="2"/>
</dbReference>
<dbReference type="Gene3D" id="3.90.220.20">
    <property type="entry name" value="DNA methylase specificity domains"/>
    <property type="match status" value="2"/>
</dbReference>
<dbReference type="PANTHER" id="PTHR30408:SF12">
    <property type="entry name" value="TYPE I RESTRICTION ENZYME MJAVIII SPECIFICITY SUBUNIT"/>
    <property type="match status" value="1"/>
</dbReference>
<evidence type="ECO:0000256" key="3">
    <source>
        <dbReference type="ARBA" id="ARBA00023125"/>
    </source>
</evidence>
<dbReference type="REBASE" id="432280">
    <property type="entry name" value="S.Csp624ORF2965P"/>
</dbReference>
<dbReference type="InterPro" id="IPR000055">
    <property type="entry name" value="Restrct_endonuc_typeI_TRD"/>
</dbReference>
<dbReference type="Gene3D" id="1.10.287.1120">
    <property type="entry name" value="Bipartite methylase S protein"/>
    <property type="match status" value="1"/>
</dbReference>
<evidence type="ECO:0000313" key="8">
    <source>
        <dbReference type="Proteomes" id="UP000515349"/>
    </source>
</evidence>
<keyword evidence="4" id="KW-0175">Coiled coil</keyword>
<evidence type="ECO:0000256" key="4">
    <source>
        <dbReference type="SAM" id="Coils"/>
    </source>
</evidence>
<keyword evidence="3" id="KW-0238">DNA-binding</keyword>
<evidence type="ECO:0000313" key="7">
    <source>
        <dbReference type="EMBL" id="QMS98985.1"/>
    </source>
</evidence>
<keyword evidence="7" id="KW-0255">Endonuclease</keyword>
<dbReference type="InterPro" id="IPR052021">
    <property type="entry name" value="Type-I_RS_S_subunit"/>
</dbReference>
<dbReference type="AlphaFoldDB" id="A0A7D7QLB0"/>
<keyword evidence="7" id="KW-0540">Nuclease</keyword>
<dbReference type="InterPro" id="IPR044946">
    <property type="entry name" value="Restrct_endonuc_typeI_TRD_sf"/>
</dbReference>
<dbReference type="GO" id="GO:0003677">
    <property type="term" value="F:DNA binding"/>
    <property type="evidence" value="ECO:0007669"/>
    <property type="project" value="UniProtKB-KW"/>
</dbReference>
<dbReference type="PANTHER" id="PTHR30408">
    <property type="entry name" value="TYPE-1 RESTRICTION ENZYME ECOKI SPECIFICITY PROTEIN"/>
    <property type="match status" value="1"/>
</dbReference>
<keyword evidence="2" id="KW-0680">Restriction system</keyword>
<dbReference type="SUPFAM" id="SSF116734">
    <property type="entry name" value="DNA methylase specificity domain"/>
    <property type="match status" value="2"/>
</dbReference>
<accession>A0A7D7QLB0</accession>
<reference evidence="7 8" key="1">
    <citation type="submission" date="2020-07" db="EMBL/GenBank/DDBJ databases">
        <title>Chryseobacterium sp.cx-624.</title>
        <authorList>
            <person name="Yang C."/>
        </authorList>
    </citation>
    <scope>NUCLEOTIDE SEQUENCE [LARGE SCALE GENOMIC DNA]</scope>
    <source>
        <strain evidence="7">Cx-624</strain>
        <strain evidence="8">cx-624</strain>
    </source>
</reference>